<gene>
    <name evidence="1" type="ordered locus">Trebr_2505</name>
</gene>
<keyword evidence="2" id="KW-1185">Reference proteome</keyword>
<accession>F4LNF3</accession>
<dbReference type="Proteomes" id="UP000006546">
    <property type="component" value="Chromosome"/>
</dbReference>
<dbReference type="KEGG" id="tbe:Trebr_2505"/>
<dbReference type="PROSITE" id="PS51257">
    <property type="entry name" value="PROKAR_LIPOPROTEIN"/>
    <property type="match status" value="1"/>
</dbReference>
<dbReference type="STRING" id="906968.Trebr_2505"/>
<dbReference type="AlphaFoldDB" id="F4LNF3"/>
<sequence length="250" mass="28877">MKINKTFLLILVFLSFFLFSSCMTIKQYGQNTDSFEVLYSGEIKKYKKNGTYTESDIVVNDTNKYGGVFILFSDLPVANRKMKGTISLYDSEYAIKMSYRQEYEGDRPYSNRISKVTNVTIEGLPAMYQFAKFDIERRFSFKEKNIITVYEKDMPGVFTNFSIGENDFSVLVTVMNVLPSLDDNISSFTELIPLKEQVFQIVDRNGTVYAEFSYDSYKIFSVPDSKIDEKLLWPCIAVFSTLRNIVLNIN</sequence>
<dbReference type="HOGENOM" id="CLU_101808_0_0_12"/>
<evidence type="ECO:0008006" key="3">
    <source>
        <dbReference type="Google" id="ProtNLM"/>
    </source>
</evidence>
<name>F4LNF3_TREBD</name>
<protein>
    <recommendedName>
        <fullName evidence="3">Lipoprotein</fullName>
    </recommendedName>
</protein>
<organism evidence="1 2">
    <name type="scientific">Treponema brennaborense (strain DSM 12168 / CIP 105900 / DD5/3)</name>
    <dbReference type="NCBI Taxonomy" id="906968"/>
    <lineage>
        <taxon>Bacteria</taxon>
        <taxon>Pseudomonadati</taxon>
        <taxon>Spirochaetota</taxon>
        <taxon>Spirochaetia</taxon>
        <taxon>Spirochaetales</taxon>
        <taxon>Treponemataceae</taxon>
        <taxon>Treponema</taxon>
    </lineage>
</organism>
<proteinExistence type="predicted"/>
<dbReference type="RefSeq" id="WP_013759612.1">
    <property type="nucleotide sequence ID" value="NC_015500.1"/>
</dbReference>
<reference evidence="2" key="1">
    <citation type="submission" date="2011-04" db="EMBL/GenBank/DDBJ databases">
        <title>The complete genome of Treponema brennaborense DSM 12168.</title>
        <authorList>
            <person name="Lucas S."/>
            <person name="Han J."/>
            <person name="Lapidus A."/>
            <person name="Bruce D."/>
            <person name="Goodwin L."/>
            <person name="Pitluck S."/>
            <person name="Peters L."/>
            <person name="Kyrpides N."/>
            <person name="Mavromatis K."/>
            <person name="Ivanova N."/>
            <person name="Mikhailova N."/>
            <person name="Pagani I."/>
            <person name="Teshima H."/>
            <person name="Detter J.C."/>
            <person name="Tapia R."/>
            <person name="Han C."/>
            <person name="Land M."/>
            <person name="Hauser L."/>
            <person name="Markowitz V."/>
            <person name="Cheng J.-F."/>
            <person name="Hugenholtz P."/>
            <person name="Woyke T."/>
            <person name="Wu D."/>
            <person name="Gronow S."/>
            <person name="Wellnitz S."/>
            <person name="Brambilla E."/>
            <person name="Klenk H.-P."/>
            <person name="Eisen J.A."/>
        </authorList>
    </citation>
    <scope>NUCLEOTIDE SEQUENCE [LARGE SCALE GENOMIC DNA]</scope>
    <source>
        <strain evidence="2">DSM 12168 / CIP 105900 / DD5/3</strain>
    </source>
</reference>
<dbReference type="EMBL" id="CP002696">
    <property type="protein sequence ID" value="AEE17911.1"/>
    <property type="molecule type" value="Genomic_DNA"/>
</dbReference>
<dbReference type="OrthoDB" id="365276at2"/>
<evidence type="ECO:0000313" key="2">
    <source>
        <dbReference type="Proteomes" id="UP000006546"/>
    </source>
</evidence>
<evidence type="ECO:0000313" key="1">
    <source>
        <dbReference type="EMBL" id="AEE17911.1"/>
    </source>
</evidence>